<evidence type="ECO:0000256" key="4">
    <source>
        <dbReference type="PROSITE-ProRule" id="PRU00335"/>
    </source>
</evidence>
<keyword evidence="7" id="KW-1185">Reference proteome</keyword>
<evidence type="ECO:0000259" key="5">
    <source>
        <dbReference type="PROSITE" id="PS50977"/>
    </source>
</evidence>
<keyword evidence="3" id="KW-0804">Transcription</keyword>
<dbReference type="Pfam" id="PF00440">
    <property type="entry name" value="TetR_N"/>
    <property type="match status" value="1"/>
</dbReference>
<dbReference type="Proteomes" id="UP000460157">
    <property type="component" value="Unassembled WGS sequence"/>
</dbReference>
<evidence type="ECO:0000313" key="6">
    <source>
        <dbReference type="EMBL" id="MVT27176.1"/>
    </source>
</evidence>
<organism evidence="6 7">
    <name type="scientific">Nesterenkonia alkaliphila</name>
    <dbReference type="NCBI Taxonomy" id="1463631"/>
    <lineage>
        <taxon>Bacteria</taxon>
        <taxon>Bacillati</taxon>
        <taxon>Actinomycetota</taxon>
        <taxon>Actinomycetes</taxon>
        <taxon>Micrococcales</taxon>
        <taxon>Micrococcaceae</taxon>
        <taxon>Nesterenkonia</taxon>
    </lineage>
</organism>
<keyword evidence="1" id="KW-0805">Transcription regulation</keyword>
<dbReference type="GO" id="GO:0003700">
    <property type="term" value="F:DNA-binding transcription factor activity"/>
    <property type="evidence" value="ECO:0007669"/>
    <property type="project" value="TreeGrafter"/>
</dbReference>
<dbReference type="SUPFAM" id="SSF48498">
    <property type="entry name" value="Tetracyclin repressor-like, C-terminal domain"/>
    <property type="match status" value="1"/>
</dbReference>
<dbReference type="EMBL" id="WRPM01000093">
    <property type="protein sequence ID" value="MVT27176.1"/>
    <property type="molecule type" value="Genomic_DNA"/>
</dbReference>
<evidence type="ECO:0000256" key="2">
    <source>
        <dbReference type="ARBA" id="ARBA00023125"/>
    </source>
</evidence>
<proteinExistence type="predicted"/>
<dbReference type="SUPFAM" id="SSF46689">
    <property type="entry name" value="Homeodomain-like"/>
    <property type="match status" value="1"/>
</dbReference>
<accession>A0A7K1UL69</accession>
<dbReference type="PROSITE" id="PS50977">
    <property type="entry name" value="HTH_TETR_2"/>
    <property type="match status" value="1"/>
</dbReference>
<dbReference type="AlphaFoldDB" id="A0A7K1UL69"/>
<dbReference type="InterPro" id="IPR001647">
    <property type="entry name" value="HTH_TetR"/>
</dbReference>
<comment type="caution">
    <text evidence="6">The sequence shown here is derived from an EMBL/GenBank/DDBJ whole genome shotgun (WGS) entry which is preliminary data.</text>
</comment>
<keyword evidence="2 4" id="KW-0238">DNA-binding</keyword>
<evidence type="ECO:0000256" key="1">
    <source>
        <dbReference type="ARBA" id="ARBA00023015"/>
    </source>
</evidence>
<sequence>MHLATPGPARRRSDAMRNAERIIEAAVSQLRHRPDATITSIAREAGLSRVTVYGHFESRRAIVEAAVDRVIAEGDDALDAAANEKDPVRAVECVLELSWHLMDQARSLILAASDELTPERLRELHEAPAARVTALIERGQAADAFRTDVPAWWLVTAIHSVIHGAASDLINNRLHHGPVLTLITGTVLALLRHPQTSTQESVQ</sequence>
<dbReference type="Gene3D" id="1.10.357.10">
    <property type="entry name" value="Tetracycline Repressor, domain 2"/>
    <property type="match status" value="1"/>
</dbReference>
<dbReference type="InterPro" id="IPR036271">
    <property type="entry name" value="Tet_transcr_reg_TetR-rel_C_sf"/>
</dbReference>
<dbReference type="InterPro" id="IPR050109">
    <property type="entry name" value="HTH-type_TetR-like_transc_reg"/>
</dbReference>
<feature type="domain" description="HTH tetR-type" evidence="5">
    <location>
        <begin position="16"/>
        <end position="74"/>
    </location>
</feature>
<gene>
    <name evidence="6" type="ORF">GNZ21_12585</name>
</gene>
<evidence type="ECO:0000313" key="7">
    <source>
        <dbReference type="Proteomes" id="UP000460157"/>
    </source>
</evidence>
<dbReference type="InterPro" id="IPR009057">
    <property type="entry name" value="Homeodomain-like_sf"/>
</dbReference>
<evidence type="ECO:0000256" key="3">
    <source>
        <dbReference type="ARBA" id="ARBA00023163"/>
    </source>
</evidence>
<reference evidence="6 7" key="1">
    <citation type="submission" date="2019-12" db="EMBL/GenBank/DDBJ databases">
        <title>Nesterenkonia muleiensis sp. nov., a novel actinobacterium isolated from sap of Populus euphratica.</title>
        <authorList>
            <person name="Wang R."/>
        </authorList>
    </citation>
    <scope>NUCLEOTIDE SEQUENCE [LARGE SCALE GENOMIC DNA]</scope>
    <source>
        <strain evidence="6 7">F10</strain>
    </source>
</reference>
<name>A0A7K1UL69_9MICC</name>
<protein>
    <submittedName>
        <fullName evidence="6">TetR family transcriptional regulator</fullName>
    </submittedName>
</protein>
<dbReference type="PANTHER" id="PTHR30055:SF234">
    <property type="entry name" value="HTH-TYPE TRANSCRIPTIONAL REGULATOR BETI"/>
    <property type="match status" value="1"/>
</dbReference>
<dbReference type="GO" id="GO:0000976">
    <property type="term" value="F:transcription cis-regulatory region binding"/>
    <property type="evidence" value="ECO:0007669"/>
    <property type="project" value="TreeGrafter"/>
</dbReference>
<dbReference type="PANTHER" id="PTHR30055">
    <property type="entry name" value="HTH-TYPE TRANSCRIPTIONAL REGULATOR RUTR"/>
    <property type="match status" value="1"/>
</dbReference>
<feature type="DNA-binding region" description="H-T-H motif" evidence="4">
    <location>
        <begin position="37"/>
        <end position="56"/>
    </location>
</feature>